<protein>
    <submittedName>
        <fullName evidence="2">Uncharacterized protein</fullName>
    </submittedName>
</protein>
<name>A0AAN8S1M8_POLSC</name>
<accession>A0AAN8S1M8</accession>
<evidence type="ECO:0000256" key="1">
    <source>
        <dbReference type="SAM" id="MobiDB-lite"/>
    </source>
</evidence>
<reference evidence="2 3" key="1">
    <citation type="submission" date="2023-10" db="EMBL/GenBank/DDBJ databases">
        <title>Genomes of two closely related lineages of the louse Polyplax serrata with different host specificities.</title>
        <authorList>
            <person name="Martinu J."/>
            <person name="Tarabai H."/>
            <person name="Stefka J."/>
            <person name="Hypsa V."/>
        </authorList>
    </citation>
    <scope>NUCLEOTIDE SEQUENCE [LARGE SCALE GENOMIC DNA]</scope>
    <source>
        <strain evidence="2">HR10_N</strain>
    </source>
</reference>
<organism evidence="2 3">
    <name type="scientific">Polyplax serrata</name>
    <name type="common">Common mouse louse</name>
    <dbReference type="NCBI Taxonomy" id="468196"/>
    <lineage>
        <taxon>Eukaryota</taxon>
        <taxon>Metazoa</taxon>
        <taxon>Ecdysozoa</taxon>
        <taxon>Arthropoda</taxon>
        <taxon>Hexapoda</taxon>
        <taxon>Insecta</taxon>
        <taxon>Pterygota</taxon>
        <taxon>Neoptera</taxon>
        <taxon>Paraneoptera</taxon>
        <taxon>Psocodea</taxon>
        <taxon>Troctomorpha</taxon>
        <taxon>Phthiraptera</taxon>
        <taxon>Anoplura</taxon>
        <taxon>Polyplacidae</taxon>
        <taxon>Polyplax</taxon>
    </lineage>
</organism>
<proteinExistence type="predicted"/>
<feature type="compositionally biased region" description="Basic and acidic residues" evidence="1">
    <location>
        <begin position="1"/>
        <end position="17"/>
    </location>
</feature>
<comment type="caution">
    <text evidence="2">The sequence shown here is derived from an EMBL/GenBank/DDBJ whole genome shotgun (WGS) entry which is preliminary data.</text>
</comment>
<gene>
    <name evidence="2" type="ORF">RUM43_005655</name>
</gene>
<dbReference type="EMBL" id="JAWJWE010000037">
    <property type="protein sequence ID" value="KAK6625358.1"/>
    <property type="molecule type" value="Genomic_DNA"/>
</dbReference>
<feature type="region of interest" description="Disordered" evidence="1">
    <location>
        <begin position="1"/>
        <end position="33"/>
    </location>
</feature>
<dbReference type="Proteomes" id="UP001372834">
    <property type="component" value="Unassembled WGS sequence"/>
</dbReference>
<evidence type="ECO:0000313" key="2">
    <source>
        <dbReference type="EMBL" id="KAK6625358.1"/>
    </source>
</evidence>
<dbReference type="AlphaFoldDB" id="A0AAN8S1M8"/>
<evidence type="ECO:0000313" key="3">
    <source>
        <dbReference type="Proteomes" id="UP001372834"/>
    </source>
</evidence>
<sequence length="93" mass="10630">MTRDRLQELKNLMRRDDTTEEMESPGNGKSTPLVVFSDHVREVKLEVVDLQRRVQDLKVLLTDSQQWLNEKASKLVSPVSVPSSQPVCFSGYL</sequence>